<proteinExistence type="predicted"/>
<gene>
    <name evidence="1" type="ORF">L249_8746</name>
</gene>
<sequence length="69" mass="7961">MKKRGVAVDDEKKPKKNPVSLLIPRLGEEGFVQRRRLLEDVTRRSRLMVMGMLEEPREAVSVALLIQVF</sequence>
<name>A0A367L6H8_9HYPO</name>
<keyword evidence="2" id="KW-1185">Reference proteome</keyword>
<organism evidence="1 2">
    <name type="scientific">Ophiocordyceps polyrhachis-furcata BCC 54312</name>
    <dbReference type="NCBI Taxonomy" id="1330021"/>
    <lineage>
        <taxon>Eukaryota</taxon>
        <taxon>Fungi</taxon>
        <taxon>Dikarya</taxon>
        <taxon>Ascomycota</taxon>
        <taxon>Pezizomycotina</taxon>
        <taxon>Sordariomycetes</taxon>
        <taxon>Hypocreomycetidae</taxon>
        <taxon>Hypocreales</taxon>
        <taxon>Ophiocordycipitaceae</taxon>
        <taxon>Ophiocordyceps</taxon>
    </lineage>
</organism>
<dbReference type="Proteomes" id="UP000253664">
    <property type="component" value="Unassembled WGS sequence"/>
</dbReference>
<feature type="non-terminal residue" evidence="1">
    <location>
        <position position="69"/>
    </location>
</feature>
<evidence type="ECO:0000313" key="2">
    <source>
        <dbReference type="Proteomes" id="UP000253664"/>
    </source>
</evidence>
<protein>
    <submittedName>
        <fullName evidence="1">Uncharacterized protein</fullName>
    </submittedName>
</protein>
<evidence type="ECO:0000313" key="1">
    <source>
        <dbReference type="EMBL" id="RCI10036.1"/>
    </source>
</evidence>
<dbReference type="EMBL" id="LKCN02000013">
    <property type="protein sequence ID" value="RCI10036.1"/>
    <property type="molecule type" value="Genomic_DNA"/>
</dbReference>
<accession>A0A367L6H8</accession>
<comment type="caution">
    <text evidence="1">The sequence shown here is derived from an EMBL/GenBank/DDBJ whole genome shotgun (WGS) entry which is preliminary data.</text>
</comment>
<dbReference type="AlphaFoldDB" id="A0A367L6H8"/>
<reference evidence="1 2" key="1">
    <citation type="journal article" date="2015" name="BMC Genomics">
        <title>Insights from the genome of Ophiocordyceps polyrhachis-furcata to pathogenicity and host specificity in insect fungi.</title>
        <authorList>
            <person name="Wichadakul D."/>
            <person name="Kobmoo N."/>
            <person name="Ingsriswang S."/>
            <person name="Tangphatsornruang S."/>
            <person name="Chantasingh D."/>
            <person name="Luangsa-ard J.J."/>
            <person name="Eurwilaichitr L."/>
        </authorList>
    </citation>
    <scope>NUCLEOTIDE SEQUENCE [LARGE SCALE GENOMIC DNA]</scope>
    <source>
        <strain evidence="1 2">BCC 54312</strain>
    </source>
</reference>